<comment type="caution">
    <text evidence="1">The sequence shown here is derived from an EMBL/GenBank/DDBJ whole genome shotgun (WGS) entry which is preliminary data.</text>
</comment>
<dbReference type="EMBL" id="BGPR01012418">
    <property type="protein sequence ID" value="GBN55973.1"/>
    <property type="molecule type" value="Genomic_DNA"/>
</dbReference>
<dbReference type="Proteomes" id="UP000499080">
    <property type="component" value="Unassembled WGS sequence"/>
</dbReference>
<proteinExistence type="predicted"/>
<reference evidence="1 2" key="1">
    <citation type="journal article" date="2019" name="Sci. Rep.">
        <title>Orb-weaving spider Araneus ventricosus genome elucidates the spidroin gene catalogue.</title>
        <authorList>
            <person name="Kono N."/>
            <person name="Nakamura H."/>
            <person name="Ohtoshi R."/>
            <person name="Moran D.A.P."/>
            <person name="Shinohara A."/>
            <person name="Yoshida Y."/>
            <person name="Fujiwara M."/>
            <person name="Mori M."/>
            <person name="Tomita M."/>
            <person name="Arakawa K."/>
        </authorList>
    </citation>
    <scope>NUCLEOTIDE SEQUENCE [LARGE SCALE GENOMIC DNA]</scope>
</reference>
<keyword evidence="2" id="KW-1185">Reference proteome</keyword>
<dbReference type="AlphaFoldDB" id="A0A4Y2PYL9"/>
<gene>
    <name evidence="1" type="ORF">AVEN_117718_1</name>
</gene>
<accession>A0A4Y2PYL9</accession>
<sequence>MAIACERAHFSYLWTIENVPQLTYIDLRSPVFVANSISQKAWYLKISKNQVFCCSLEIDEHTLHRDDDLLQFPEDRGIPMIDIEFSLLAADGSPLISKSSDESELPVKLFPQG</sequence>
<protein>
    <submittedName>
        <fullName evidence="1">Uncharacterized protein</fullName>
    </submittedName>
</protein>
<evidence type="ECO:0000313" key="2">
    <source>
        <dbReference type="Proteomes" id="UP000499080"/>
    </source>
</evidence>
<organism evidence="1 2">
    <name type="scientific">Araneus ventricosus</name>
    <name type="common">Orbweaver spider</name>
    <name type="synonym">Epeira ventricosa</name>
    <dbReference type="NCBI Taxonomy" id="182803"/>
    <lineage>
        <taxon>Eukaryota</taxon>
        <taxon>Metazoa</taxon>
        <taxon>Ecdysozoa</taxon>
        <taxon>Arthropoda</taxon>
        <taxon>Chelicerata</taxon>
        <taxon>Arachnida</taxon>
        <taxon>Araneae</taxon>
        <taxon>Araneomorphae</taxon>
        <taxon>Entelegynae</taxon>
        <taxon>Araneoidea</taxon>
        <taxon>Araneidae</taxon>
        <taxon>Araneus</taxon>
    </lineage>
</organism>
<name>A0A4Y2PYL9_ARAVE</name>
<evidence type="ECO:0000313" key="1">
    <source>
        <dbReference type="EMBL" id="GBN55973.1"/>
    </source>
</evidence>